<dbReference type="EMBL" id="CT868072">
    <property type="protein sequence ID" value="CAK69766.1"/>
    <property type="molecule type" value="Genomic_DNA"/>
</dbReference>
<dbReference type="HOGENOM" id="CLU_2269040_0_0_1"/>
<evidence type="ECO:0000313" key="1">
    <source>
        <dbReference type="EMBL" id="CAK69766.1"/>
    </source>
</evidence>
<dbReference type="Proteomes" id="UP000000600">
    <property type="component" value="Unassembled WGS sequence"/>
</dbReference>
<dbReference type="InParanoid" id="A0CG49"/>
<organism evidence="1 2">
    <name type="scientific">Paramecium tetraurelia</name>
    <dbReference type="NCBI Taxonomy" id="5888"/>
    <lineage>
        <taxon>Eukaryota</taxon>
        <taxon>Sar</taxon>
        <taxon>Alveolata</taxon>
        <taxon>Ciliophora</taxon>
        <taxon>Intramacronucleata</taxon>
        <taxon>Oligohymenophorea</taxon>
        <taxon>Peniculida</taxon>
        <taxon>Parameciidae</taxon>
        <taxon>Paramecium</taxon>
    </lineage>
</organism>
<dbReference type="OrthoDB" id="430091at2759"/>
<name>A0CG49_PARTE</name>
<dbReference type="Gene3D" id="3.40.50.1240">
    <property type="entry name" value="Phosphoglycerate mutase-like"/>
    <property type="match status" value="1"/>
</dbReference>
<keyword evidence="2" id="KW-1185">Reference proteome</keyword>
<proteinExistence type="predicted"/>
<evidence type="ECO:0000313" key="2">
    <source>
        <dbReference type="Proteomes" id="UP000000600"/>
    </source>
</evidence>
<gene>
    <name evidence="1" type="ORF">GSPATT00038210001</name>
</gene>
<dbReference type="RefSeq" id="XP_001437163.1">
    <property type="nucleotide sequence ID" value="XM_001437126.1"/>
</dbReference>
<reference evidence="1 2" key="1">
    <citation type="journal article" date="2006" name="Nature">
        <title>Global trends of whole-genome duplications revealed by the ciliate Paramecium tetraurelia.</title>
        <authorList>
            <consortium name="Genoscope"/>
            <person name="Aury J.-M."/>
            <person name="Jaillon O."/>
            <person name="Duret L."/>
            <person name="Noel B."/>
            <person name="Jubin C."/>
            <person name="Porcel B.M."/>
            <person name="Segurens B."/>
            <person name="Daubin V."/>
            <person name="Anthouard V."/>
            <person name="Aiach N."/>
            <person name="Arnaiz O."/>
            <person name="Billaut A."/>
            <person name="Beisson J."/>
            <person name="Blanc I."/>
            <person name="Bouhouche K."/>
            <person name="Camara F."/>
            <person name="Duharcourt S."/>
            <person name="Guigo R."/>
            <person name="Gogendeau D."/>
            <person name="Katinka M."/>
            <person name="Keller A.-M."/>
            <person name="Kissmehl R."/>
            <person name="Klotz C."/>
            <person name="Koll F."/>
            <person name="Le Moue A."/>
            <person name="Lepere C."/>
            <person name="Malinsky S."/>
            <person name="Nowacki M."/>
            <person name="Nowak J.K."/>
            <person name="Plattner H."/>
            <person name="Poulain J."/>
            <person name="Ruiz F."/>
            <person name="Serrano V."/>
            <person name="Zagulski M."/>
            <person name="Dessen P."/>
            <person name="Betermier M."/>
            <person name="Weissenbach J."/>
            <person name="Scarpelli C."/>
            <person name="Schachter V."/>
            <person name="Sperling L."/>
            <person name="Meyer E."/>
            <person name="Cohen J."/>
            <person name="Wincker P."/>
        </authorList>
    </citation>
    <scope>NUCLEOTIDE SEQUENCE [LARGE SCALE GENOMIC DNA]</scope>
    <source>
        <strain evidence="1 2">Stock d4-2</strain>
    </source>
</reference>
<dbReference type="InterPro" id="IPR013078">
    <property type="entry name" value="His_Pase_superF_clade-1"/>
</dbReference>
<dbReference type="GeneID" id="5022948"/>
<protein>
    <submittedName>
        <fullName evidence="1">Uncharacterized protein</fullName>
    </submittedName>
</protein>
<dbReference type="Pfam" id="PF00300">
    <property type="entry name" value="His_Phos_1"/>
    <property type="match status" value="1"/>
</dbReference>
<dbReference type="KEGG" id="ptm:GSPATT00038210001"/>
<dbReference type="SUPFAM" id="SSF53254">
    <property type="entry name" value="Phosphoglycerate mutase-like"/>
    <property type="match status" value="1"/>
</dbReference>
<sequence>MVLVTQPYLRSKELGEFFRQDWFDKDKLSDLHYYKHSSIYMHIFEQYPLLNEPYEEVIQQYPESIQDFFERFSEDYKRMREHFSKKHILVVTHGYGVHAITCR</sequence>
<dbReference type="AlphaFoldDB" id="A0CG49"/>
<dbReference type="InterPro" id="IPR029033">
    <property type="entry name" value="His_PPase_superfam"/>
</dbReference>
<accession>A0CG49</accession>